<evidence type="ECO:0000313" key="4">
    <source>
        <dbReference type="EMBL" id="RPE05384.1"/>
    </source>
</evidence>
<feature type="repeat" description="TPR" evidence="3">
    <location>
        <begin position="203"/>
        <end position="236"/>
    </location>
</feature>
<dbReference type="EMBL" id="RPDH01000003">
    <property type="protein sequence ID" value="RPE05384.1"/>
    <property type="molecule type" value="Genomic_DNA"/>
</dbReference>
<dbReference type="PANTHER" id="PTHR44858:SF1">
    <property type="entry name" value="UDP-N-ACETYLGLUCOSAMINE--PEPTIDE N-ACETYLGLUCOSAMINYLTRANSFERASE SPINDLY-RELATED"/>
    <property type="match status" value="1"/>
</dbReference>
<dbReference type="AlphaFoldDB" id="A0A3N4Q0T9"/>
<dbReference type="Proteomes" id="UP000278351">
    <property type="component" value="Unassembled WGS sequence"/>
</dbReference>
<organism evidence="4 5">
    <name type="scientific">Chitinophaga lutea</name>
    <dbReference type="NCBI Taxonomy" id="2488634"/>
    <lineage>
        <taxon>Bacteria</taxon>
        <taxon>Pseudomonadati</taxon>
        <taxon>Bacteroidota</taxon>
        <taxon>Chitinophagia</taxon>
        <taxon>Chitinophagales</taxon>
        <taxon>Chitinophagaceae</taxon>
        <taxon>Chitinophaga</taxon>
    </lineage>
</organism>
<sequence length="280" mass="31674">MADRFFTPGQFAGKFNQEALLAEEVYKRILGSGFKEYAYAEFDAVFITDKKEKAEAFGTFLTGVYEAKVTGVEEKDGRWELSADFPRFPLNQENLLCWAIDLLLKGYQFDCRLDGYGTFANASNDEFPDEDGGRLPWYFEEALKAYNNGNYSTSIIYFTSAIRIFPENPNAWYSRGTAKDGIYLQQLARQDYDKAIELAPVFVEAYINRAINKDITEEYDAALVDFSKAIELDGNNATAYFNRGNTLHNMGNTTGACADWRKAKELGAAYAAEQLQLHCK</sequence>
<evidence type="ECO:0000256" key="1">
    <source>
        <dbReference type="ARBA" id="ARBA00022737"/>
    </source>
</evidence>
<protein>
    <submittedName>
        <fullName evidence="4">Tetratricopeptide repeat protein</fullName>
    </submittedName>
</protein>
<evidence type="ECO:0000256" key="3">
    <source>
        <dbReference type="PROSITE-ProRule" id="PRU00339"/>
    </source>
</evidence>
<name>A0A3N4Q0T9_9BACT</name>
<dbReference type="Pfam" id="PF13414">
    <property type="entry name" value="TPR_11"/>
    <property type="match status" value="1"/>
</dbReference>
<reference evidence="4 5" key="1">
    <citation type="submission" date="2018-11" db="EMBL/GenBank/DDBJ databases">
        <title>Chitinophaga lutea sp.nov., isolate from arsenic contaminated soil.</title>
        <authorList>
            <person name="Zong Y."/>
        </authorList>
    </citation>
    <scope>NUCLEOTIDE SEQUENCE [LARGE SCALE GENOMIC DNA]</scope>
    <source>
        <strain evidence="4 5">ZY74</strain>
    </source>
</reference>
<dbReference type="SUPFAM" id="SSF48452">
    <property type="entry name" value="TPR-like"/>
    <property type="match status" value="1"/>
</dbReference>
<keyword evidence="2 3" id="KW-0802">TPR repeat</keyword>
<dbReference type="PANTHER" id="PTHR44858">
    <property type="entry name" value="TETRATRICOPEPTIDE REPEAT PROTEIN 6"/>
    <property type="match status" value="1"/>
</dbReference>
<gene>
    <name evidence="4" type="ORF">EGT74_23645</name>
</gene>
<dbReference type="InterPro" id="IPR011990">
    <property type="entry name" value="TPR-like_helical_dom_sf"/>
</dbReference>
<keyword evidence="1" id="KW-0677">Repeat</keyword>
<dbReference type="PROSITE" id="PS50005">
    <property type="entry name" value="TPR"/>
    <property type="match status" value="1"/>
</dbReference>
<dbReference type="RefSeq" id="WP_123849029.1">
    <property type="nucleotide sequence ID" value="NZ_RPDH01000003.1"/>
</dbReference>
<accession>A0A3N4Q0T9</accession>
<comment type="caution">
    <text evidence="4">The sequence shown here is derived from an EMBL/GenBank/DDBJ whole genome shotgun (WGS) entry which is preliminary data.</text>
</comment>
<dbReference type="OrthoDB" id="9811837at2"/>
<dbReference type="InterPro" id="IPR050498">
    <property type="entry name" value="Ycf3"/>
</dbReference>
<dbReference type="GO" id="GO:0046813">
    <property type="term" value="P:receptor-mediated virion attachment to host cell"/>
    <property type="evidence" value="ECO:0007669"/>
    <property type="project" value="TreeGrafter"/>
</dbReference>
<keyword evidence="5" id="KW-1185">Reference proteome</keyword>
<dbReference type="GO" id="GO:0009279">
    <property type="term" value="C:cell outer membrane"/>
    <property type="evidence" value="ECO:0007669"/>
    <property type="project" value="TreeGrafter"/>
</dbReference>
<dbReference type="SMART" id="SM00028">
    <property type="entry name" value="TPR"/>
    <property type="match status" value="4"/>
</dbReference>
<dbReference type="Gene3D" id="1.25.40.10">
    <property type="entry name" value="Tetratricopeptide repeat domain"/>
    <property type="match status" value="2"/>
</dbReference>
<proteinExistence type="predicted"/>
<evidence type="ECO:0000313" key="5">
    <source>
        <dbReference type="Proteomes" id="UP000278351"/>
    </source>
</evidence>
<dbReference type="InterPro" id="IPR019734">
    <property type="entry name" value="TPR_rpt"/>
</dbReference>
<evidence type="ECO:0000256" key="2">
    <source>
        <dbReference type="ARBA" id="ARBA00022803"/>
    </source>
</evidence>